<dbReference type="PANTHER" id="PTHR43364">
    <property type="entry name" value="NADH-SPECIFIC METHYLGLYOXAL REDUCTASE-RELATED"/>
    <property type="match status" value="1"/>
</dbReference>
<dbReference type="AlphaFoldDB" id="A0A4Z0VZ50"/>
<evidence type="ECO:0000313" key="2">
    <source>
        <dbReference type="EMBL" id="TGG89291.1"/>
    </source>
</evidence>
<reference evidence="2 3" key="1">
    <citation type="submission" date="2019-04" db="EMBL/GenBank/DDBJ databases">
        <title>Draft genome sequence data and analysis of a Fermenting Bacterium, Geotoga petraea strain HO-Geo1, isolated from heavy-oil petroleum reservoir in Russia.</title>
        <authorList>
            <person name="Grouzdev D.S."/>
            <person name="Semenova E.M."/>
            <person name="Sokolova D.S."/>
            <person name="Tourova T.P."/>
            <person name="Poltaraus A.B."/>
            <person name="Nazina T.N."/>
        </authorList>
    </citation>
    <scope>NUCLEOTIDE SEQUENCE [LARGE SCALE GENOMIC DNA]</scope>
    <source>
        <strain evidence="2 3">HO-Geo1</strain>
    </source>
</reference>
<protein>
    <submittedName>
        <fullName evidence="2">Aldo/keto reductase</fullName>
    </submittedName>
</protein>
<dbReference type="GO" id="GO:0005829">
    <property type="term" value="C:cytosol"/>
    <property type="evidence" value="ECO:0007669"/>
    <property type="project" value="TreeGrafter"/>
</dbReference>
<dbReference type="EMBL" id="SRME01000001">
    <property type="protein sequence ID" value="TGG89291.1"/>
    <property type="molecule type" value="Genomic_DNA"/>
</dbReference>
<dbReference type="Gene3D" id="3.20.20.100">
    <property type="entry name" value="NADP-dependent oxidoreductase domain"/>
    <property type="match status" value="1"/>
</dbReference>
<evidence type="ECO:0000259" key="1">
    <source>
        <dbReference type="Pfam" id="PF00248"/>
    </source>
</evidence>
<evidence type="ECO:0000313" key="3">
    <source>
        <dbReference type="Proteomes" id="UP000297288"/>
    </source>
</evidence>
<dbReference type="RefSeq" id="WP_135402647.1">
    <property type="nucleotide sequence ID" value="NZ_SRME01000001.1"/>
</dbReference>
<proteinExistence type="predicted"/>
<name>A0A4Z0VZ50_9BACT</name>
<dbReference type="OrthoDB" id="9773828at2"/>
<dbReference type="Proteomes" id="UP000297288">
    <property type="component" value="Unassembled WGS sequence"/>
</dbReference>
<organism evidence="2 3">
    <name type="scientific">Geotoga petraea</name>
    <dbReference type="NCBI Taxonomy" id="28234"/>
    <lineage>
        <taxon>Bacteria</taxon>
        <taxon>Thermotogati</taxon>
        <taxon>Thermotogota</taxon>
        <taxon>Thermotogae</taxon>
        <taxon>Petrotogales</taxon>
        <taxon>Petrotogaceae</taxon>
        <taxon>Geotoga</taxon>
    </lineage>
</organism>
<dbReference type="SUPFAM" id="SSF51430">
    <property type="entry name" value="NAD(P)-linked oxidoreductase"/>
    <property type="match status" value="1"/>
</dbReference>
<dbReference type="InterPro" id="IPR023210">
    <property type="entry name" value="NADP_OxRdtase_dom"/>
</dbReference>
<comment type="caution">
    <text evidence="2">The sequence shown here is derived from an EMBL/GenBank/DDBJ whole genome shotgun (WGS) entry which is preliminary data.</text>
</comment>
<dbReference type="Pfam" id="PF00248">
    <property type="entry name" value="Aldo_ket_red"/>
    <property type="match status" value="1"/>
</dbReference>
<sequence>MIGNSRIIYGTMWLGGGWDKGKVTKDAVDTAEKAFLTAVEIGIDLFDFADIYQNGKSEQVFGEVLKNNPNLRNKVKIQSKAGIILKSHSDVQRYNFSSSHLISSVENSLKRLNIDYLDSFLLHRPDPLMERSELKKAFDYLFDNGLIKSYGVSNMNQYQIDFIQNAVGRKASVNQLEMSLNKLDFLDNTIGVNNDESKNTTFTTGLMEYCIQNDIELQAWSSMAGGIFSGKLLGKDVEKRILETKKYVYELSNSKRTSAGSVVLAFLLNHPANIRPVIGTTNPKRIKELKDAEDIELSRDEWYKLYVLARGKQLP</sequence>
<accession>A0A4Z0VZ50</accession>
<dbReference type="InterPro" id="IPR036812">
    <property type="entry name" value="NAD(P)_OxRdtase_dom_sf"/>
</dbReference>
<dbReference type="PANTHER" id="PTHR43364:SF1">
    <property type="entry name" value="OXIDOREDUCTASE YDHF"/>
    <property type="match status" value="1"/>
</dbReference>
<gene>
    <name evidence="2" type="ORF">E4650_03630</name>
</gene>
<feature type="domain" description="NADP-dependent oxidoreductase" evidence="1">
    <location>
        <begin position="6"/>
        <end position="303"/>
    </location>
</feature>
<dbReference type="InterPro" id="IPR050523">
    <property type="entry name" value="AKR_Detox_Biosynth"/>
</dbReference>